<dbReference type="PANTHER" id="PTHR43155">
    <property type="entry name" value="CYCLIC DI-GMP PHOSPHODIESTERASE PA4108-RELATED"/>
    <property type="match status" value="1"/>
</dbReference>
<name>A0A645CTL3_9ZZZZ</name>
<organism evidence="2">
    <name type="scientific">bioreactor metagenome</name>
    <dbReference type="NCBI Taxonomy" id="1076179"/>
    <lineage>
        <taxon>unclassified sequences</taxon>
        <taxon>metagenomes</taxon>
        <taxon>ecological metagenomes</taxon>
    </lineage>
</organism>
<dbReference type="InterPro" id="IPR037522">
    <property type="entry name" value="HD_GYP_dom"/>
</dbReference>
<accession>A0A645CTL3</accession>
<protein>
    <recommendedName>
        <fullName evidence="1">HD-GYP domain-containing protein</fullName>
    </recommendedName>
</protein>
<dbReference type="SMART" id="SM00471">
    <property type="entry name" value="HDc"/>
    <property type="match status" value="1"/>
</dbReference>
<dbReference type="InterPro" id="IPR006675">
    <property type="entry name" value="HDIG_dom"/>
</dbReference>
<evidence type="ECO:0000313" key="2">
    <source>
        <dbReference type="EMBL" id="MPM80450.1"/>
    </source>
</evidence>
<dbReference type="PROSITE" id="PS51832">
    <property type="entry name" value="HD_GYP"/>
    <property type="match status" value="1"/>
</dbReference>
<reference evidence="2" key="1">
    <citation type="submission" date="2019-08" db="EMBL/GenBank/DDBJ databases">
        <authorList>
            <person name="Kucharzyk K."/>
            <person name="Murdoch R.W."/>
            <person name="Higgins S."/>
            <person name="Loffler F."/>
        </authorList>
    </citation>
    <scope>NUCLEOTIDE SEQUENCE</scope>
</reference>
<evidence type="ECO:0000259" key="1">
    <source>
        <dbReference type="PROSITE" id="PS51832"/>
    </source>
</evidence>
<dbReference type="Gene3D" id="1.10.3210.10">
    <property type="entry name" value="Hypothetical protein af1432"/>
    <property type="match status" value="1"/>
</dbReference>
<dbReference type="AlphaFoldDB" id="A0A645CTL3"/>
<comment type="caution">
    <text evidence="2">The sequence shown here is derived from an EMBL/GenBank/DDBJ whole genome shotgun (WGS) entry which is preliminary data.</text>
</comment>
<dbReference type="Pfam" id="PF01966">
    <property type="entry name" value="HD"/>
    <property type="match status" value="1"/>
</dbReference>
<sequence length="260" mass="28627">MATISALTAAIDAKDHYTYDHSKNVARYAANLAVGAGLNEEQVRTIYAAGLLHDIGKISIPEDILNKSGKLSPEEYQVMKSHVNSSIEMIRHLPEMEKRQLAPDHFLKFTMRFGHAQFFIIADAVERRIEERRAGRIVVSDDADIVRNPDTSLAERLIHFKRRLSADDEQPGEIKPVPVQISAETLVGAVFTPAPAFDVGFDHGDGDAGEPGEIGESLTAHVEAVAMRLGHQHGQFAVPVIDQVRRRNRSSRRGVAGDHG</sequence>
<dbReference type="NCBIfam" id="TIGR00277">
    <property type="entry name" value="HDIG"/>
    <property type="match status" value="1"/>
</dbReference>
<proteinExistence type="predicted"/>
<dbReference type="InterPro" id="IPR006674">
    <property type="entry name" value="HD_domain"/>
</dbReference>
<gene>
    <name evidence="2" type="ORF">SDC9_127497</name>
</gene>
<dbReference type="SUPFAM" id="SSF109604">
    <property type="entry name" value="HD-domain/PDEase-like"/>
    <property type="match status" value="1"/>
</dbReference>
<dbReference type="EMBL" id="VSSQ01030060">
    <property type="protein sequence ID" value="MPM80450.1"/>
    <property type="molecule type" value="Genomic_DNA"/>
</dbReference>
<dbReference type="CDD" id="cd00077">
    <property type="entry name" value="HDc"/>
    <property type="match status" value="1"/>
</dbReference>
<dbReference type="InterPro" id="IPR003607">
    <property type="entry name" value="HD/PDEase_dom"/>
</dbReference>
<feature type="domain" description="HD-GYP" evidence="1">
    <location>
        <begin position="1"/>
        <end position="193"/>
    </location>
</feature>